<dbReference type="CDD" id="cd13900">
    <property type="entry name" value="CuRO_3_Tth-MCO_like"/>
    <property type="match status" value="1"/>
</dbReference>
<dbReference type="RefSeq" id="WP_316437146.1">
    <property type="nucleotide sequence ID" value="NZ_CP053588.1"/>
</dbReference>
<keyword evidence="2" id="KW-0560">Oxidoreductase</keyword>
<dbReference type="InterPro" id="IPR011707">
    <property type="entry name" value="Cu-oxidase-like_N"/>
</dbReference>
<dbReference type="InterPro" id="IPR002355">
    <property type="entry name" value="Cu_oxidase_Cu_BS"/>
</dbReference>
<sequence length="493" mass="54646">MKLRRRHFLTFSAASAGGVLLSRWVIGRNQPLQAVVLSPDLYKSKDGLLELDLEAGNHSLIVGDRQAQLLSFNGQFPAPRLEAKPGDTVRIHFTNKLSQPTNLHYHGLHITPTGNADNVFLSIPPNERLTYEFTIPQDHPAGTFWYHPHHHGNVAEQVFGGLAGLFIVRGDLDEIPEVKAAQEEFLILKDFDLDANGRINPPNHMALMMGREGSLMTVNGQVNPTLSMTSGGLLRLRLLNASPSRFYRLALEDHPFYLIATDGGAIAEPIELTEILLAPGERAEVLVKGDRAPGEYQLLNLPYNRGGMGMMGDGMMMPGRSGMGGMMHHTTQSQSSQPLATLTYQGSTDPLPLPKTLADVEVLPESNQIRRIELSMAMGMGSGMSFLFNGKTFDPQRIDADVKLGTVEDWELVNVDPDRMDHPFHLHVNSFQVMSRNGQPAPYRAWKDTVLVKGAETVRIRIPFRDFVGKTVYHCHILDHEDLGMMGLLEIEA</sequence>
<reference evidence="6" key="1">
    <citation type="submission" date="2020-05" db="EMBL/GenBank/DDBJ databases">
        <authorList>
            <person name="Zhu T."/>
            <person name="Keshari N."/>
            <person name="Lu X."/>
        </authorList>
    </citation>
    <scope>NUCLEOTIDE SEQUENCE</scope>
    <source>
        <strain evidence="6">NK1-12</strain>
        <plasmid evidence="6">p1</plasmid>
    </source>
</reference>
<dbReference type="InterPro" id="IPR001117">
    <property type="entry name" value="Cu-oxidase_2nd"/>
</dbReference>
<dbReference type="CDD" id="cd13881">
    <property type="entry name" value="CuRO_2_McoC_like"/>
    <property type="match status" value="1"/>
</dbReference>
<feature type="domain" description="Plastocyanin-like" evidence="4">
    <location>
        <begin position="386"/>
        <end position="489"/>
    </location>
</feature>
<dbReference type="InterPro" id="IPR011706">
    <property type="entry name" value="Cu-oxidase_C"/>
</dbReference>
<keyword evidence="1" id="KW-0479">Metal-binding</keyword>
<evidence type="ECO:0000313" key="6">
    <source>
        <dbReference type="EMBL" id="WNZ28113.1"/>
    </source>
</evidence>
<protein>
    <submittedName>
        <fullName evidence="6">Multicopper oxidase family protein</fullName>
    </submittedName>
</protein>
<evidence type="ECO:0000259" key="3">
    <source>
        <dbReference type="Pfam" id="PF00394"/>
    </source>
</evidence>
<feature type="domain" description="Plastocyanin-like" evidence="3">
    <location>
        <begin position="200"/>
        <end position="300"/>
    </location>
</feature>
<evidence type="ECO:0000259" key="4">
    <source>
        <dbReference type="Pfam" id="PF07731"/>
    </source>
</evidence>
<dbReference type="InterPro" id="IPR008972">
    <property type="entry name" value="Cupredoxin"/>
</dbReference>
<dbReference type="GO" id="GO:0030288">
    <property type="term" value="C:outer membrane-bounded periplasmic space"/>
    <property type="evidence" value="ECO:0007669"/>
    <property type="project" value="TreeGrafter"/>
</dbReference>
<name>A0AA97AT36_9CYAN</name>
<dbReference type="Pfam" id="PF00394">
    <property type="entry name" value="Cu-oxidase"/>
    <property type="match status" value="1"/>
</dbReference>
<dbReference type="Pfam" id="PF07732">
    <property type="entry name" value="Cu-oxidase_3"/>
    <property type="match status" value="1"/>
</dbReference>
<accession>A0AA97AT36</accession>
<dbReference type="PANTHER" id="PTHR11709">
    <property type="entry name" value="MULTI-COPPER OXIDASE"/>
    <property type="match status" value="1"/>
</dbReference>
<dbReference type="GO" id="GO:0016491">
    <property type="term" value="F:oxidoreductase activity"/>
    <property type="evidence" value="ECO:0007669"/>
    <property type="project" value="UniProtKB-KW"/>
</dbReference>
<dbReference type="PROSITE" id="PS51318">
    <property type="entry name" value="TAT"/>
    <property type="match status" value="1"/>
</dbReference>
<dbReference type="SUPFAM" id="SSF49503">
    <property type="entry name" value="Cupredoxins"/>
    <property type="match status" value="3"/>
</dbReference>
<feature type="domain" description="Plastocyanin-like" evidence="5">
    <location>
        <begin position="63"/>
        <end position="170"/>
    </location>
</feature>
<dbReference type="InterPro" id="IPR045087">
    <property type="entry name" value="Cu-oxidase_fam"/>
</dbReference>
<dbReference type="Gene3D" id="2.60.40.420">
    <property type="entry name" value="Cupredoxins - blue copper proteins"/>
    <property type="match status" value="3"/>
</dbReference>
<dbReference type="PANTHER" id="PTHR11709:SF2">
    <property type="entry name" value="MULTICOPPER OXIDASE LPR1"/>
    <property type="match status" value="1"/>
</dbReference>
<keyword evidence="6" id="KW-0614">Plasmid</keyword>
<organism evidence="6">
    <name type="scientific">Leptolyngbya sp. NK1-12</name>
    <dbReference type="NCBI Taxonomy" id="2547451"/>
    <lineage>
        <taxon>Bacteria</taxon>
        <taxon>Bacillati</taxon>
        <taxon>Cyanobacteriota</taxon>
        <taxon>Cyanophyceae</taxon>
        <taxon>Leptolyngbyales</taxon>
        <taxon>Leptolyngbyaceae</taxon>
        <taxon>Leptolyngbya group</taxon>
        <taxon>Leptolyngbya</taxon>
    </lineage>
</organism>
<proteinExistence type="predicted"/>
<evidence type="ECO:0000256" key="2">
    <source>
        <dbReference type="ARBA" id="ARBA00023002"/>
    </source>
</evidence>
<gene>
    <name evidence="6" type="ORF">HJG54_35010</name>
</gene>
<dbReference type="EMBL" id="CP053588">
    <property type="protein sequence ID" value="WNZ28113.1"/>
    <property type="molecule type" value="Genomic_DNA"/>
</dbReference>
<dbReference type="Pfam" id="PF07731">
    <property type="entry name" value="Cu-oxidase_2"/>
    <property type="match status" value="1"/>
</dbReference>
<evidence type="ECO:0000256" key="1">
    <source>
        <dbReference type="ARBA" id="ARBA00022723"/>
    </source>
</evidence>
<evidence type="ECO:0000259" key="5">
    <source>
        <dbReference type="Pfam" id="PF07732"/>
    </source>
</evidence>
<dbReference type="PROSITE" id="PS00080">
    <property type="entry name" value="MULTICOPPER_OXIDASE2"/>
    <property type="match status" value="1"/>
</dbReference>
<dbReference type="AlphaFoldDB" id="A0AA97AT36"/>
<dbReference type="InterPro" id="IPR006311">
    <property type="entry name" value="TAT_signal"/>
</dbReference>
<dbReference type="CDD" id="cd13853">
    <property type="entry name" value="CuRO_1_Tth-MCO_like"/>
    <property type="match status" value="1"/>
</dbReference>
<geneLocation type="plasmid" evidence="6">
    <name>p1</name>
</geneLocation>
<dbReference type="GO" id="GO:0005507">
    <property type="term" value="F:copper ion binding"/>
    <property type="evidence" value="ECO:0007669"/>
    <property type="project" value="InterPro"/>
</dbReference>